<dbReference type="Proteomes" id="UP001175271">
    <property type="component" value="Unassembled WGS sequence"/>
</dbReference>
<gene>
    <name evidence="2" type="ORF">QR680_017583</name>
</gene>
<keyword evidence="3" id="KW-1185">Reference proteome</keyword>
<evidence type="ECO:0000313" key="3">
    <source>
        <dbReference type="Proteomes" id="UP001175271"/>
    </source>
</evidence>
<dbReference type="EMBL" id="JAUCMV010000004">
    <property type="protein sequence ID" value="KAK0404702.1"/>
    <property type="molecule type" value="Genomic_DNA"/>
</dbReference>
<reference evidence="2" key="1">
    <citation type="submission" date="2023-06" db="EMBL/GenBank/DDBJ databases">
        <title>Genomic analysis of the entomopathogenic nematode Steinernema hermaphroditum.</title>
        <authorList>
            <person name="Schwarz E.M."/>
            <person name="Heppert J.K."/>
            <person name="Baniya A."/>
            <person name="Schwartz H.T."/>
            <person name="Tan C.-H."/>
            <person name="Antoshechkin I."/>
            <person name="Sternberg P.W."/>
            <person name="Goodrich-Blair H."/>
            <person name="Dillman A.R."/>
        </authorList>
    </citation>
    <scope>NUCLEOTIDE SEQUENCE</scope>
    <source>
        <strain evidence="2">PS9179</strain>
        <tissue evidence="2">Whole animal</tissue>
    </source>
</reference>
<keyword evidence="1" id="KW-0732">Signal</keyword>
<name>A0AA39LPA5_9BILA</name>
<dbReference type="AlphaFoldDB" id="A0AA39LPA5"/>
<evidence type="ECO:0000256" key="1">
    <source>
        <dbReference type="SAM" id="SignalP"/>
    </source>
</evidence>
<sequence>MTPNRLLHFAVLSIGFFVLGTFAEVDDSEPSGFALDPSALARYRMYAYGNLLKRSTQGPLGTAGKLSLFTNKRRAEGRGAALHPGSIRSFSGTPKFQSKNCFFSVVQCSPFFAI</sequence>
<evidence type="ECO:0000313" key="2">
    <source>
        <dbReference type="EMBL" id="KAK0404702.1"/>
    </source>
</evidence>
<feature type="chain" id="PRO_5041203867" evidence="1">
    <location>
        <begin position="24"/>
        <end position="114"/>
    </location>
</feature>
<protein>
    <submittedName>
        <fullName evidence="2">Uncharacterized protein</fullName>
    </submittedName>
</protein>
<organism evidence="2 3">
    <name type="scientific">Steinernema hermaphroditum</name>
    <dbReference type="NCBI Taxonomy" id="289476"/>
    <lineage>
        <taxon>Eukaryota</taxon>
        <taxon>Metazoa</taxon>
        <taxon>Ecdysozoa</taxon>
        <taxon>Nematoda</taxon>
        <taxon>Chromadorea</taxon>
        <taxon>Rhabditida</taxon>
        <taxon>Tylenchina</taxon>
        <taxon>Panagrolaimomorpha</taxon>
        <taxon>Strongyloidoidea</taxon>
        <taxon>Steinernematidae</taxon>
        <taxon>Steinernema</taxon>
    </lineage>
</organism>
<feature type="signal peptide" evidence="1">
    <location>
        <begin position="1"/>
        <end position="23"/>
    </location>
</feature>
<comment type="caution">
    <text evidence="2">The sequence shown here is derived from an EMBL/GenBank/DDBJ whole genome shotgun (WGS) entry which is preliminary data.</text>
</comment>
<proteinExistence type="predicted"/>
<accession>A0AA39LPA5</accession>